<feature type="region of interest" description="Disordered" evidence="1">
    <location>
        <begin position="139"/>
        <end position="159"/>
    </location>
</feature>
<evidence type="ECO:0000313" key="2">
    <source>
        <dbReference type="EMBL" id="KAJ4376424.1"/>
    </source>
</evidence>
<evidence type="ECO:0000313" key="3">
    <source>
        <dbReference type="Proteomes" id="UP001140560"/>
    </source>
</evidence>
<keyword evidence="3" id="KW-1185">Reference proteome</keyword>
<name>A0A9W8YHN9_9PLEO</name>
<proteinExistence type="predicted"/>
<dbReference type="OrthoDB" id="3647at2759"/>
<dbReference type="SUPFAM" id="SSF53335">
    <property type="entry name" value="S-adenosyl-L-methionine-dependent methyltransferases"/>
    <property type="match status" value="1"/>
</dbReference>
<dbReference type="Pfam" id="PF13489">
    <property type="entry name" value="Methyltransf_23"/>
    <property type="match status" value="1"/>
</dbReference>
<protein>
    <recommendedName>
        <fullName evidence="4">S-adenosyl-L-methionine-dependent methyltransferase</fullName>
    </recommendedName>
</protein>
<dbReference type="CDD" id="cd02440">
    <property type="entry name" value="AdoMet_MTases"/>
    <property type="match status" value="1"/>
</dbReference>
<organism evidence="2 3">
    <name type="scientific">Neocucurbitaria cava</name>
    <dbReference type="NCBI Taxonomy" id="798079"/>
    <lineage>
        <taxon>Eukaryota</taxon>
        <taxon>Fungi</taxon>
        <taxon>Dikarya</taxon>
        <taxon>Ascomycota</taxon>
        <taxon>Pezizomycotina</taxon>
        <taxon>Dothideomycetes</taxon>
        <taxon>Pleosporomycetidae</taxon>
        <taxon>Pleosporales</taxon>
        <taxon>Pleosporineae</taxon>
        <taxon>Cucurbitariaceae</taxon>
        <taxon>Neocucurbitaria</taxon>
    </lineage>
</organism>
<accession>A0A9W8YHN9</accession>
<dbReference type="Proteomes" id="UP001140560">
    <property type="component" value="Unassembled WGS sequence"/>
</dbReference>
<sequence>MAQSIRDNLSFVGLDWANNSSDDRRPSKEVKMLDYACGSGFLSRVFAPYVSTIKAIDASPRDDRTVHGQQHRIPAESPRAQPASIMESSAAEYNDFDLITVGAALHHFPDAEDAVERLAARLKAGGVLYIHDLFAASEEEEKEEQGVGDESTKTATTKRPTGFKEGEVQMMLEKAGLVGFRFQIVPGNFEIEMPNRKVLGIRWFMARAMKPDVEER</sequence>
<dbReference type="AlphaFoldDB" id="A0A9W8YHN9"/>
<comment type="caution">
    <text evidence="2">The sequence shown here is derived from an EMBL/GenBank/DDBJ whole genome shotgun (WGS) entry which is preliminary data.</text>
</comment>
<evidence type="ECO:0000256" key="1">
    <source>
        <dbReference type="SAM" id="MobiDB-lite"/>
    </source>
</evidence>
<reference evidence="2" key="1">
    <citation type="submission" date="2022-10" db="EMBL/GenBank/DDBJ databases">
        <title>Tapping the CABI collections for fungal endophytes: first genome assemblies for Collariella, Neodidymelliopsis, Ascochyta clinopodiicola, Didymella pomorum, Didymosphaeria variabile, Neocosmospora piperis and Neocucurbitaria cava.</title>
        <authorList>
            <person name="Hill R."/>
        </authorList>
    </citation>
    <scope>NUCLEOTIDE SEQUENCE</scope>
    <source>
        <strain evidence="2">IMI 356814</strain>
    </source>
</reference>
<evidence type="ECO:0008006" key="4">
    <source>
        <dbReference type="Google" id="ProtNLM"/>
    </source>
</evidence>
<dbReference type="EMBL" id="JAPEUY010000002">
    <property type="protein sequence ID" value="KAJ4376424.1"/>
    <property type="molecule type" value="Genomic_DNA"/>
</dbReference>
<dbReference type="PANTHER" id="PTHR43861">
    <property type="entry name" value="TRANS-ACONITATE 2-METHYLTRANSFERASE-RELATED"/>
    <property type="match status" value="1"/>
</dbReference>
<gene>
    <name evidence="2" type="ORF">N0V83_001708</name>
</gene>
<dbReference type="InterPro" id="IPR029063">
    <property type="entry name" value="SAM-dependent_MTases_sf"/>
</dbReference>
<feature type="region of interest" description="Disordered" evidence="1">
    <location>
        <begin position="60"/>
        <end position="82"/>
    </location>
</feature>
<dbReference type="Gene3D" id="3.40.50.150">
    <property type="entry name" value="Vaccinia Virus protein VP39"/>
    <property type="match status" value="1"/>
</dbReference>